<evidence type="ECO:0000313" key="4">
    <source>
        <dbReference type="EMBL" id="CAD9558472.1"/>
    </source>
</evidence>
<dbReference type="PROSITE" id="PS50802">
    <property type="entry name" value="OTU"/>
    <property type="match status" value="1"/>
</dbReference>
<feature type="region of interest" description="Disordered" evidence="2">
    <location>
        <begin position="83"/>
        <end position="120"/>
    </location>
</feature>
<protein>
    <recommendedName>
        <fullName evidence="3">OTU domain-containing protein</fullName>
    </recommendedName>
</protein>
<organism evidence="4">
    <name type="scientific">Leptocylindrus danicus</name>
    <dbReference type="NCBI Taxonomy" id="163516"/>
    <lineage>
        <taxon>Eukaryota</taxon>
        <taxon>Sar</taxon>
        <taxon>Stramenopiles</taxon>
        <taxon>Ochrophyta</taxon>
        <taxon>Bacillariophyta</taxon>
        <taxon>Coscinodiscophyceae</taxon>
        <taxon>Chaetocerotophycidae</taxon>
        <taxon>Leptocylindrales</taxon>
        <taxon>Leptocylindraceae</taxon>
        <taxon>Leptocylindrus</taxon>
    </lineage>
</organism>
<dbReference type="InterPro" id="IPR003323">
    <property type="entry name" value="OTU_dom"/>
</dbReference>
<evidence type="ECO:0000259" key="3">
    <source>
        <dbReference type="PROSITE" id="PS50802"/>
    </source>
</evidence>
<keyword evidence="1" id="KW-0175">Coiled coil</keyword>
<accession>A0A7S2JV22</accession>
<evidence type="ECO:0000256" key="2">
    <source>
        <dbReference type="SAM" id="MobiDB-lite"/>
    </source>
</evidence>
<dbReference type="SUPFAM" id="SSF54001">
    <property type="entry name" value="Cysteine proteinases"/>
    <property type="match status" value="1"/>
</dbReference>
<dbReference type="EMBL" id="HBGY01002411">
    <property type="protein sequence ID" value="CAD9558472.1"/>
    <property type="molecule type" value="Transcribed_RNA"/>
</dbReference>
<dbReference type="PANTHER" id="PTHR12419:SF10">
    <property type="entry name" value="DEUBIQUITINASE OTUD6B"/>
    <property type="match status" value="1"/>
</dbReference>
<dbReference type="InterPro" id="IPR038765">
    <property type="entry name" value="Papain-like_cys_pep_sf"/>
</dbReference>
<proteinExistence type="predicted"/>
<dbReference type="PANTHER" id="PTHR12419">
    <property type="entry name" value="OTU DOMAIN CONTAINING PROTEIN"/>
    <property type="match status" value="1"/>
</dbReference>
<dbReference type="CDD" id="cd22748">
    <property type="entry name" value="OTU_OTUD6-like"/>
    <property type="match status" value="1"/>
</dbReference>
<dbReference type="GO" id="GO:0016579">
    <property type="term" value="P:protein deubiquitination"/>
    <property type="evidence" value="ECO:0007669"/>
    <property type="project" value="TreeGrafter"/>
</dbReference>
<dbReference type="Pfam" id="PF02338">
    <property type="entry name" value="OTU"/>
    <property type="match status" value="1"/>
</dbReference>
<dbReference type="Gene3D" id="3.90.70.80">
    <property type="match status" value="1"/>
</dbReference>
<dbReference type="InterPro" id="IPR050704">
    <property type="entry name" value="Peptidase_C85-like"/>
</dbReference>
<dbReference type="GO" id="GO:0004843">
    <property type="term" value="F:cysteine-type deubiquitinase activity"/>
    <property type="evidence" value="ECO:0007669"/>
    <property type="project" value="TreeGrafter"/>
</dbReference>
<feature type="compositionally biased region" description="Basic residues" evidence="2">
    <location>
        <begin position="100"/>
        <end position="111"/>
    </location>
</feature>
<dbReference type="AlphaFoldDB" id="A0A7S2JV22"/>
<sequence length="283" mass="31612">MGDNAAQLKKQLKELDTEKRKEIKVVKSRTAKKLQKAELEALEERYAKKEAELKAKYETGAANGDSNNNTGADGAAAVEEVTTKTEQLKVDAGEAAQVPKKSKAQRKKEKQRAKERARELEIEQELANAGPSQKDAEVSQLQQKWLDPQGLKLKEISADGHCLYRAIADQIGTGQAMYKNIRNICADALEENEGEYSPFAEVSTSYEDYIECVRNSAQWGGQLEVRALASALKRQIIVYAVEYSAPVIMGEEFVDEDPIRLSFHRHYYALGEHYNSVVAVEES</sequence>
<feature type="compositionally biased region" description="Basic and acidic residues" evidence="2">
    <location>
        <begin position="83"/>
        <end position="92"/>
    </location>
</feature>
<evidence type="ECO:0000256" key="1">
    <source>
        <dbReference type="SAM" id="Coils"/>
    </source>
</evidence>
<reference evidence="4" key="1">
    <citation type="submission" date="2021-01" db="EMBL/GenBank/DDBJ databases">
        <authorList>
            <person name="Corre E."/>
            <person name="Pelletier E."/>
            <person name="Niang G."/>
            <person name="Scheremetjew M."/>
            <person name="Finn R."/>
            <person name="Kale V."/>
            <person name="Holt S."/>
            <person name="Cochrane G."/>
            <person name="Meng A."/>
            <person name="Brown T."/>
            <person name="Cohen L."/>
        </authorList>
    </citation>
    <scope>NUCLEOTIDE SEQUENCE</scope>
    <source>
        <strain evidence="4">B650</strain>
    </source>
</reference>
<feature type="domain" description="OTU" evidence="3">
    <location>
        <begin position="151"/>
        <end position="280"/>
    </location>
</feature>
<feature type="coiled-coil region" evidence="1">
    <location>
        <begin position="5"/>
        <end position="59"/>
    </location>
</feature>
<name>A0A7S2JV22_9STRA</name>
<gene>
    <name evidence="4" type="ORF">LDAN0321_LOCUS1609</name>
</gene>